<protein>
    <submittedName>
        <fullName evidence="2">Nuclease-related domain-containing protein</fullName>
    </submittedName>
</protein>
<gene>
    <name evidence="2" type="ORF">AB3N04_12595</name>
</gene>
<dbReference type="Pfam" id="PF08378">
    <property type="entry name" value="NERD"/>
    <property type="match status" value="1"/>
</dbReference>
<proteinExistence type="predicted"/>
<dbReference type="EMBL" id="CP162551">
    <property type="protein sequence ID" value="XDI35553.1"/>
    <property type="molecule type" value="Genomic_DNA"/>
</dbReference>
<dbReference type="RefSeq" id="WP_368503100.1">
    <property type="nucleotide sequence ID" value="NZ_CP162551.1"/>
</dbReference>
<evidence type="ECO:0000313" key="2">
    <source>
        <dbReference type="EMBL" id="XDI35553.1"/>
    </source>
</evidence>
<dbReference type="PROSITE" id="PS50965">
    <property type="entry name" value="NERD"/>
    <property type="match status" value="1"/>
</dbReference>
<feature type="domain" description="NERD" evidence="1">
    <location>
        <begin position="41"/>
        <end position="157"/>
    </location>
</feature>
<dbReference type="InterPro" id="IPR011528">
    <property type="entry name" value="NERD"/>
</dbReference>
<dbReference type="AlphaFoldDB" id="A0AB39BP80"/>
<accession>A0AB39BP80</accession>
<evidence type="ECO:0000259" key="1">
    <source>
        <dbReference type="PROSITE" id="PS50965"/>
    </source>
</evidence>
<sequence length="331" mass="38352">MILKPRNTPLTLHRLEALMKRLSPHHPQHALIEDEYAKHAAGYRGEQQLDYFLAPFIRKDIHILHDIRLELDNRYFQMDTLILTPQFLLILEVKNLVGSLTFDHQFQQLLRKVDEKEDVFPDPLIQVKRQESFLTEWLTRQNFPSIPITTLIVIANPKTKIQANEQHQEAIKKITHAANVPNKLLHLQQHYSQLALSNQLCEQLADLLLKDNQPYDQPILPLYQLKQEELITGVYCPYCQARPMNRLHGRWECPACNAISHNAHKSAIRDYALLIDPTTSNCKLRTFLHLTSRFTTKRLLQSVRATQTGANKGSTYDLSNLIIAHKTSVRS</sequence>
<organism evidence="2">
    <name type="scientific">Alkalihalophilus sp. As8PL</name>
    <dbReference type="NCBI Taxonomy" id="3237103"/>
    <lineage>
        <taxon>Bacteria</taxon>
        <taxon>Bacillati</taxon>
        <taxon>Bacillota</taxon>
        <taxon>Bacilli</taxon>
        <taxon>Bacillales</taxon>
        <taxon>Bacillaceae</taxon>
        <taxon>Alkalihalophilus</taxon>
    </lineage>
</organism>
<reference evidence="2" key="1">
    <citation type="submission" date="2024-07" db="EMBL/GenBank/DDBJ databases">
        <title>Identification and characteristics of an arsenic-resistant bacterial isolate, which belongs to a novel species.</title>
        <authorList>
            <person name="Juszczyk A."/>
            <person name="Kowalczyk A."/>
            <person name="Was K."/>
            <person name="Kosowicz W."/>
            <person name="Budzyn A."/>
            <person name="Latowski D."/>
        </authorList>
    </citation>
    <scope>NUCLEOTIDE SEQUENCE</scope>
    <source>
        <strain evidence="2">As8PL</strain>
    </source>
</reference>
<name>A0AB39BP80_9BACI</name>